<dbReference type="InterPro" id="IPR046867">
    <property type="entry name" value="AldOxase/xan_DH_MoCoBD2"/>
</dbReference>
<dbReference type="SUPFAM" id="SSF56003">
    <property type="entry name" value="Molybdenum cofactor-binding domain"/>
    <property type="match status" value="1"/>
</dbReference>
<dbReference type="Pfam" id="PF01315">
    <property type="entry name" value="Ald_Xan_dh_C"/>
    <property type="match status" value="1"/>
</dbReference>
<dbReference type="AlphaFoldDB" id="A0A177SQ95"/>
<dbReference type="SUPFAM" id="SSF54665">
    <property type="entry name" value="CO dehydrogenase molybdoprotein N-domain-like"/>
    <property type="match status" value="1"/>
</dbReference>
<dbReference type="Gene3D" id="3.90.1170.50">
    <property type="entry name" value="Aldehyde oxidase/xanthine dehydrogenase, a/b hammerhead"/>
    <property type="match status" value="1"/>
</dbReference>
<organism evidence="2 3">
    <name type="scientific">Pseudomonas putida</name>
    <name type="common">Arthrobacter siderocapsulatus</name>
    <dbReference type="NCBI Taxonomy" id="303"/>
    <lineage>
        <taxon>Bacteria</taxon>
        <taxon>Pseudomonadati</taxon>
        <taxon>Pseudomonadota</taxon>
        <taxon>Gammaproteobacteria</taxon>
        <taxon>Pseudomonadales</taxon>
        <taxon>Pseudomonadaceae</taxon>
        <taxon>Pseudomonas</taxon>
    </lineage>
</organism>
<dbReference type="Pfam" id="PF20256">
    <property type="entry name" value="MoCoBD_2"/>
    <property type="match status" value="1"/>
</dbReference>
<dbReference type="Gene3D" id="3.30.365.10">
    <property type="entry name" value="Aldehyde oxidase/xanthine dehydrogenase, molybdopterin binding domain"/>
    <property type="match status" value="4"/>
</dbReference>
<dbReference type="InterPro" id="IPR037165">
    <property type="entry name" value="AldOxase/xan_DH_Mopterin-bd_sf"/>
</dbReference>
<dbReference type="Pfam" id="PF02738">
    <property type="entry name" value="MoCoBD_1"/>
    <property type="match status" value="1"/>
</dbReference>
<evidence type="ECO:0000259" key="1">
    <source>
        <dbReference type="SMART" id="SM01008"/>
    </source>
</evidence>
<dbReference type="EMBL" id="LUCV01000019">
    <property type="protein sequence ID" value="OAI92325.1"/>
    <property type="molecule type" value="Genomic_DNA"/>
</dbReference>
<dbReference type="InterPro" id="IPR036856">
    <property type="entry name" value="Ald_Oxase/Xan_DH_a/b_sf"/>
</dbReference>
<dbReference type="Proteomes" id="UP000077752">
    <property type="component" value="Unassembled WGS sequence"/>
</dbReference>
<dbReference type="RefSeq" id="WP_064303057.1">
    <property type="nucleotide sequence ID" value="NZ_LUCV01000019.1"/>
</dbReference>
<dbReference type="SMART" id="SM01008">
    <property type="entry name" value="Ald_Xan_dh_C"/>
    <property type="match status" value="1"/>
</dbReference>
<dbReference type="GO" id="GO:0016491">
    <property type="term" value="F:oxidoreductase activity"/>
    <property type="evidence" value="ECO:0007669"/>
    <property type="project" value="InterPro"/>
</dbReference>
<feature type="domain" description="Aldehyde oxidase/xanthine dehydrogenase a/b hammerhead" evidence="1">
    <location>
        <begin position="20"/>
        <end position="134"/>
    </location>
</feature>
<dbReference type="InterPro" id="IPR008274">
    <property type="entry name" value="AldOxase/xan_DH_MoCoBD1"/>
</dbReference>
<proteinExistence type="predicted"/>
<reference evidence="2 3" key="1">
    <citation type="submission" date="2016-03" db="EMBL/GenBank/DDBJ databases">
        <title>Draft Genome Assembly of Pseudomonas putida strain CBF10-2.</title>
        <authorList>
            <person name="Iyer R.S."/>
            <person name="Damania A."/>
        </authorList>
    </citation>
    <scope>NUCLEOTIDE SEQUENCE [LARGE SCALE GENOMIC DNA]</scope>
    <source>
        <strain evidence="2 3">CBF10-2</strain>
    </source>
</reference>
<evidence type="ECO:0000313" key="2">
    <source>
        <dbReference type="EMBL" id="OAI92325.1"/>
    </source>
</evidence>
<dbReference type="InterPro" id="IPR000674">
    <property type="entry name" value="Ald_Oxase/Xan_DH_a/b"/>
</dbReference>
<name>A0A177SQ95_PSEPU</name>
<protein>
    <submittedName>
        <fullName evidence="2">Aldehyde oxidase</fullName>
    </submittedName>
</protein>
<gene>
    <name evidence="2" type="ORF">AYO28_18815</name>
</gene>
<comment type="caution">
    <text evidence="2">The sequence shown here is derived from an EMBL/GenBank/DDBJ whole genome shotgun (WGS) entry which is preliminary data.</text>
</comment>
<accession>A0A177SQ95</accession>
<dbReference type="GO" id="GO:0005506">
    <property type="term" value="F:iron ion binding"/>
    <property type="evidence" value="ECO:0007669"/>
    <property type="project" value="InterPro"/>
</dbReference>
<evidence type="ECO:0000313" key="3">
    <source>
        <dbReference type="Proteomes" id="UP000077752"/>
    </source>
</evidence>
<dbReference type="InterPro" id="IPR016208">
    <property type="entry name" value="Ald_Oxase/xanthine_DH-like"/>
</dbReference>
<dbReference type="PANTHER" id="PTHR11908:SF153">
    <property type="entry name" value="DEHYDROGENASE"/>
    <property type="match status" value="1"/>
</dbReference>
<dbReference type="PANTHER" id="PTHR11908">
    <property type="entry name" value="XANTHINE DEHYDROGENASE"/>
    <property type="match status" value="1"/>
</dbReference>
<sequence length="723" mass="77721">MNSPLSGQPLDRVDGPAKVTGRARYAGEYPEPGLLYGSVVSGNVARGRIRRIDCDAALAVPGVVEVLHHLNRPKMAGDDESYEDADAAEGKPFRPLFNDRVLYSGQPLALVVAESLEVARYAGSLVRIEIDAEAHRTDLLAELDNAHDAPAELPGPRGDFAGAFEAAPFKVDATYSTPVEHHNPMEPHASTVIYNADGSLQVHDKTQGTQNSQDYLVKVFDLPKERVRVCAAYVGGAFGSGLRPQYQLTLAAMAALRLQRSVRVTLTRQQMFTFGYRPRTVQRLRLGADAQGRLLAISHEATGQTSRFEDFTEHLVEWSGMLYRCDNVALGYRLVPLDVYTPLDMRAPGAASGVIALECAIDELAQALSLDPLELRRVNFADSNGNEGKPYSSKALLDCYARGALRFGWHSRDPRPRSMQDQGELVGWGMAGGVWEAMQMKASARARLDADGHLWVSSATTDIGTGTYTVMTQIAADAFGMALADVTFQLGDSSLPTAPLQGGSFTVSSVGPAVRQACQALRGKLVAWAKGRYPELAGIDAGAFAVRDGHLQVAGKAYALESMDVRVDAEPSARRQGFASATHSAVFVEVRIDEALGTLRVSRVVSAVAAGRVINPKTARSQILGGVVWGLGMALQEETQIDHGLGRYMNHNLAEYHIPVNADIGEIEVIFVDEPDDIVNELGSKGVGEIGVVGVAAAVANAVCHATGRRVRDFPLTVEKLLG</sequence>